<evidence type="ECO:0000313" key="5">
    <source>
        <dbReference type="Proteomes" id="UP000789390"/>
    </source>
</evidence>
<dbReference type="GO" id="GO:0019905">
    <property type="term" value="F:syntaxin binding"/>
    <property type="evidence" value="ECO:0007669"/>
    <property type="project" value="InterPro"/>
</dbReference>
<dbReference type="OrthoDB" id="425555at2759"/>
<evidence type="ECO:0000256" key="1">
    <source>
        <dbReference type="ARBA" id="ARBA00009550"/>
    </source>
</evidence>
<dbReference type="PANTHER" id="PTHR16127:SF13">
    <property type="entry name" value="GH01188P"/>
    <property type="match status" value="1"/>
</dbReference>
<accession>A0A8J2S9M0</accession>
<evidence type="ECO:0000313" key="4">
    <source>
        <dbReference type="EMBL" id="CAH0112038.1"/>
    </source>
</evidence>
<evidence type="ECO:0000256" key="3">
    <source>
        <dbReference type="SAM" id="MobiDB-lite"/>
    </source>
</evidence>
<dbReference type="InterPro" id="IPR026183">
    <property type="entry name" value="Taxilin_fam"/>
</dbReference>
<organism evidence="4 5">
    <name type="scientific">Daphnia galeata</name>
    <dbReference type="NCBI Taxonomy" id="27404"/>
    <lineage>
        <taxon>Eukaryota</taxon>
        <taxon>Metazoa</taxon>
        <taxon>Ecdysozoa</taxon>
        <taxon>Arthropoda</taxon>
        <taxon>Crustacea</taxon>
        <taxon>Branchiopoda</taxon>
        <taxon>Diplostraca</taxon>
        <taxon>Cladocera</taxon>
        <taxon>Anomopoda</taxon>
        <taxon>Daphniidae</taxon>
        <taxon>Daphnia</taxon>
    </lineage>
</organism>
<feature type="compositionally biased region" description="Polar residues" evidence="3">
    <location>
        <begin position="449"/>
        <end position="459"/>
    </location>
</feature>
<dbReference type="PANTHER" id="PTHR16127">
    <property type="entry name" value="TAXILIN"/>
    <property type="match status" value="1"/>
</dbReference>
<proteinExistence type="inferred from homology"/>
<feature type="coiled-coil region" evidence="2">
    <location>
        <begin position="272"/>
        <end position="348"/>
    </location>
</feature>
<comment type="caution">
    <text evidence="4">The sequence shown here is derived from an EMBL/GenBank/DDBJ whole genome shotgun (WGS) entry which is preliminary data.</text>
</comment>
<dbReference type="EMBL" id="CAKKLH010000321">
    <property type="protein sequence ID" value="CAH0112038.1"/>
    <property type="molecule type" value="Genomic_DNA"/>
</dbReference>
<evidence type="ECO:0008006" key="6">
    <source>
        <dbReference type="Google" id="ProtNLM"/>
    </source>
</evidence>
<evidence type="ECO:0000256" key="2">
    <source>
        <dbReference type="SAM" id="Coils"/>
    </source>
</evidence>
<gene>
    <name evidence="4" type="ORF">DGAL_LOCUS15745</name>
</gene>
<keyword evidence="2" id="KW-0175">Coiled coil</keyword>
<feature type="region of interest" description="Disordered" evidence="3">
    <location>
        <begin position="438"/>
        <end position="465"/>
    </location>
</feature>
<reference evidence="4" key="1">
    <citation type="submission" date="2021-11" db="EMBL/GenBank/DDBJ databases">
        <authorList>
            <person name="Schell T."/>
        </authorList>
    </citation>
    <scope>NUCLEOTIDE SEQUENCE</scope>
    <source>
        <strain evidence="4">M5</strain>
    </source>
</reference>
<feature type="coiled-coil region" evidence="2">
    <location>
        <begin position="46"/>
        <end position="236"/>
    </location>
</feature>
<dbReference type="Proteomes" id="UP000789390">
    <property type="component" value="Unassembled WGS sequence"/>
</dbReference>
<sequence>MSSSKSGEISEEFADILKSGGEKNEKTKSRKKEMRSVEVLLKSMNNLSIEEKLKVLTHKYAELLEENRSSASSLKIHEKHVLVLQKEKEQLQMENGKSLLARSRLEELCRELQRQNKVVKEESMVRVREEEERRKEVSTKFQTTLAEVSALLQQNNDKNQKLRDENSEMASKLQMLCDQYSLREQHLEKLGKQYDIERQLNEAKLAKIRMDSAEAKEKLLKEKQILLLDLTEYQKKCQVMQEEEVGLRHQLSMYTDKYDDFQKALKASNQQFSCFKSQMDEMTKKLKSLEKETALWKQRWEKSNSLLTEMASEKKQRDSELLTTTKQLAQLEKLCRAMQTERASLITEIKSIKMVSSGDHSENIAAEIPKILTLPIVEQTCSNSGADVCHVDANKVSLNLKEIGLDGNVLPPIPHVTCNQFVQDLAISTERCKDLSFETDDLKRPTPVHSPSSETSNLMASMDLPSQDAVAIN</sequence>
<protein>
    <recommendedName>
        <fullName evidence="6">Alpha-taxilin</fullName>
    </recommendedName>
</protein>
<name>A0A8J2S9M0_9CRUS</name>
<keyword evidence="5" id="KW-1185">Reference proteome</keyword>
<feature type="region of interest" description="Disordered" evidence="3">
    <location>
        <begin position="1"/>
        <end position="34"/>
    </location>
</feature>
<comment type="similarity">
    <text evidence="1">Belongs to the taxilin family.</text>
</comment>
<dbReference type="Pfam" id="PF09728">
    <property type="entry name" value="Taxilin"/>
    <property type="match status" value="1"/>
</dbReference>
<dbReference type="AlphaFoldDB" id="A0A8J2S9M0"/>